<sequence length="385" mass="42029">MDAALVNSTLVRPGQRDWSLRAIAAEHGTPEYSLRALLAQRDRTIVKSWAVCLLTFSPVTPRLTMPMDWFDRMFFEPEGVAAFFRTMSGGRLLVEWQVFGPLPLMTFQQKQQSAKAGTEDADYTRLAKAQGVPLDQFDHVMWMPDDGVSTAGTAAGQNNRFVGAQDVAPQLACHEMTHTFGVCSHADRYTLDDYADPFCMMGRPGVARTWESPTLAWPGRFQHGMVGPGLIAPYLFVAGWLDYGRNVTHFQVADLADAVGLSYPLSCNAGAPPIGDGRRIAITVGELPRRPMDNAQIWVEYRRPEGFDRGIAAPPGGAADLPASGGLVVHRVGFGSARCQNALRAAVTSWHPAVVGQTIPLPGYGQTLQVTSVDDARREVMVTVR</sequence>
<name>C8XES8_NAKMY</name>
<reference evidence="2" key="1">
    <citation type="submission" date="2009-09" db="EMBL/GenBank/DDBJ databases">
        <title>The complete genome of Nakamurella multipartita DSM 44233.</title>
        <authorList>
            <consortium name="US DOE Joint Genome Institute (JGI-PGF)"/>
            <person name="Lucas S."/>
            <person name="Copeland A."/>
            <person name="Lapidus A."/>
            <person name="Glavina del Rio T."/>
            <person name="Dalin E."/>
            <person name="Tice H."/>
            <person name="Bruce D."/>
            <person name="Goodwin L."/>
            <person name="Pitluck S."/>
            <person name="Kyrpides N."/>
            <person name="Mavromatis K."/>
            <person name="Ivanova N."/>
            <person name="Ovchinnikova G."/>
            <person name="Sims D."/>
            <person name="Meincke L."/>
            <person name="Brettin T."/>
            <person name="Detter J.C."/>
            <person name="Han C."/>
            <person name="Larimer F."/>
            <person name="Land M."/>
            <person name="Hauser L."/>
            <person name="Markowitz V."/>
            <person name="Cheng J.-F."/>
            <person name="Hugenholtz P."/>
            <person name="Woyke T."/>
            <person name="Wu D."/>
            <person name="Klenk H.-P."/>
            <person name="Eisen J.A."/>
        </authorList>
    </citation>
    <scope>NUCLEOTIDE SEQUENCE [LARGE SCALE GENOMIC DNA]</scope>
    <source>
        <strain evidence="2">ATCC 700099 / DSM 44233 / CIP 104796 / JCM 9543 / NBRC 105858 / Y-104</strain>
    </source>
</reference>
<accession>C8XES8</accession>
<dbReference type="HOGENOM" id="CLU_717335_0_0_11"/>
<organism evidence="1 2">
    <name type="scientific">Nakamurella multipartita (strain ATCC 700099 / DSM 44233 / CIP 104796 / JCM 9543 / NBRC 105858 / Y-104)</name>
    <name type="common">Microsphaera multipartita</name>
    <dbReference type="NCBI Taxonomy" id="479431"/>
    <lineage>
        <taxon>Bacteria</taxon>
        <taxon>Bacillati</taxon>
        <taxon>Actinomycetota</taxon>
        <taxon>Actinomycetes</taxon>
        <taxon>Nakamurellales</taxon>
        <taxon>Nakamurellaceae</taxon>
        <taxon>Nakamurella</taxon>
    </lineage>
</organism>
<reference evidence="1 2" key="2">
    <citation type="journal article" date="2010" name="Stand. Genomic Sci.">
        <title>Complete genome sequence of Nakamurella multipartita type strain (Y-104).</title>
        <authorList>
            <person name="Tice H."/>
            <person name="Mayilraj S."/>
            <person name="Sims D."/>
            <person name="Lapidus A."/>
            <person name="Nolan M."/>
            <person name="Lucas S."/>
            <person name="Glavina Del Rio T."/>
            <person name="Copeland A."/>
            <person name="Cheng J.F."/>
            <person name="Meincke L."/>
            <person name="Bruce D."/>
            <person name="Goodwin L."/>
            <person name="Pitluck S."/>
            <person name="Ivanova N."/>
            <person name="Mavromatis K."/>
            <person name="Ovchinnikova G."/>
            <person name="Pati A."/>
            <person name="Chen A."/>
            <person name="Palaniappan K."/>
            <person name="Land M."/>
            <person name="Hauser L."/>
            <person name="Chang Y.J."/>
            <person name="Jeffries C.D."/>
            <person name="Detter J.C."/>
            <person name="Brettin T."/>
            <person name="Rohde M."/>
            <person name="Goker M."/>
            <person name="Bristow J."/>
            <person name="Eisen J.A."/>
            <person name="Markowitz V."/>
            <person name="Hugenholtz P."/>
            <person name="Kyrpides N.C."/>
            <person name="Klenk H.P."/>
            <person name="Chen F."/>
        </authorList>
    </citation>
    <scope>NUCLEOTIDE SEQUENCE [LARGE SCALE GENOMIC DNA]</scope>
    <source>
        <strain evidence="2">ATCC 700099 / DSM 44233 / CIP 104796 / JCM 9543 / NBRC 105858 / Y-104</strain>
    </source>
</reference>
<keyword evidence="2" id="KW-1185">Reference proteome</keyword>
<dbReference type="Proteomes" id="UP000002218">
    <property type="component" value="Chromosome"/>
</dbReference>
<dbReference type="STRING" id="479431.Namu_3504"/>
<dbReference type="RefSeq" id="WP_015748683.1">
    <property type="nucleotide sequence ID" value="NC_013235.1"/>
</dbReference>
<dbReference type="KEGG" id="nml:Namu_3504"/>
<dbReference type="OrthoDB" id="8781117at2"/>
<protein>
    <submittedName>
        <fullName evidence="1">Uncharacterized protein</fullName>
    </submittedName>
</protein>
<evidence type="ECO:0000313" key="1">
    <source>
        <dbReference type="EMBL" id="ACV79829.1"/>
    </source>
</evidence>
<gene>
    <name evidence="1" type="ordered locus">Namu_3504</name>
</gene>
<dbReference type="AlphaFoldDB" id="C8XES8"/>
<evidence type="ECO:0000313" key="2">
    <source>
        <dbReference type="Proteomes" id="UP000002218"/>
    </source>
</evidence>
<dbReference type="EMBL" id="CP001737">
    <property type="protein sequence ID" value="ACV79829.1"/>
    <property type="molecule type" value="Genomic_DNA"/>
</dbReference>
<dbReference type="InParanoid" id="C8XES8"/>
<proteinExistence type="predicted"/>